<dbReference type="InterPro" id="IPR050923">
    <property type="entry name" value="Cell_Proc_Reg/RNA_Proc"/>
</dbReference>
<dbReference type="Pfam" id="PF00498">
    <property type="entry name" value="FHA"/>
    <property type="match status" value="1"/>
</dbReference>
<name>A0ABT2RIE7_9FIRM</name>
<reference evidence="4 5" key="1">
    <citation type="journal article" date="2021" name="ISME Commun">
        <title>Automated analysis of genomic sequences facilitates high-throughput and comprehensive description of bacteria.</title>
        <authorList>
            <person name="Hitch T.C.A."/>
        </authorList>
    </citation>
    <scope>NUCLEOTIDE SEQUENCE [LARGE SCALE GENOMIC DNA]</scope>
    <source>
        <strain evidence="4 5">Sanger_03</strain>
    </source>
</reference>
<dbReference type="SMART" id="SM00240">
    <property type="entry name" value="FHA"/>
    <property type="match status" value="1"/>
</dbReference>
<evidence type="ECO:0000313" key="5">
    <source>
        <dbReference type="Proteomes" id="UP001652431"/>
    </source>
</evidence>
<feature type="compositionally biased region" description="Pro residues" evidence="1">
    <location>
        <begin position="291"/>
        <end position="307"/>
    </location>
</feature>
<dbReference type="InterPro" id="IPR000253">
    <property type="entry name" value="FHA_dom"/>
</dbReference>
<dbReference type="EMBL" id="JAOQJU010000001">
    <property type="protein sequence ID" value="MCU6685180.1"/>
    <property type="molecule type" value="Genomic_DNA"/>
</dbReference>
<dbReference type="PROSITE" id="PS50006">
    <property type="entry name" value="FHA_DOMAIN"/>
    <property type="match status" value="1"/>
</dbReference>
<sequence>MKKLLKKSIFAGVMALAVMLTIFRGDALESRAAGKEETLMLIGGYDDAGDVVCVVPAFAVDEGDSILIIAGIYDYDECDQIRLVGSEVDLDITDVEITYNDSLNIVFWQVENTGEFDLPQDACPVQGETAEVVYMGMDSNDEPTIEMSEITLEDWQGDLGLVVDGLPDNIGAYPAVVLNEAGDCVGAVIEEDTVIALYGDADDFYGEGAGSEDEDEDEEEPDAPEPDEPEEPDVPESDGSDGPDKKEDSDKEAQIFIIAGVLLCVGAALLFLAWKKKKKTESGPARQNPADPVPVNPAPVNPEPANPEPWFRPEDISPTEPPDMEDIGPTTPVDPVPQKTGLWLVAQGGYMNGRIYPIERTGITIGRDISNMVNYPKDTRGVSRTHAKLYWDQNHLMLMDLNSTSGTFIQGFGKLQPMQPVEVSAGSVFYIGEKKNAFVIKQ</sequence>
<evidence type="ECO:0000259" key="3">
    <source>
        <dbReference type="PROSITE" id="PS50006"/>
    </source>
</evidence>
<comment type="caution">
    <text evidence="4">The sequence shown here is derived from an EMBL/GenBank/DDBJ whole genome shotgun (WGS) entry which is preliminary data.</text>
</comment>
<keyword evidence="2" id="KW-0472">Membrane</keyword>
<dbReference type="PANTHER" id="PTHR23308">
    <property type="entry name" value="NUCLEAR INHIBITOR OF PROTEIN PHOSPHATASE-1"/>
    <property type="match status" value="1"/>
</dbReference>
<evidence type="ECO:0000313" key="4">
    <source>
        <dbReference type="EMBL" id="MCU6685180.1"/>
    </source>
</evidence>
<dbReference type="SUPFAM" id="SSF49879">
    <property type="entry name" value="SMAD/FHA domain"/>
    <property type="match status" value="1"/>
</dbReference>
<feature type="compositionally biased region" description="Acidic residues" evidence="1">
    <location>
        <begin position="202"/>
        <end position="241"/>
    </location>
</feature>
<dbReference type="RefSeq" id="WP_158367359.1">
    <property type="nucleotide sequence ID" value="NZ_JAOQJU010000001.1"/>
</dbReference>
<dbReference type="CDD" id="cd00060">
    <property type="entry name" value="FHA"/>
    <property type="match status" value="1"/>
</dbReference>
<feature type="domain" description="FHA" evidence="3">
    <location>
        <begin position="363"/>
        <end position="411"/>
    </location>
</feature>
<keyword evidence="2" id="KW-1133">Transmembrane helix</keyword>
<feature type="transmembrane region" description="Helical" evidence="2">
    <location>
        <begin position="255"/>
        <end position="274"/>
    </location>
</feature>
<dbReference type="Proteomes" id="UP001652431">
    <property type="component" value="Unassembled WGS sequence"/>
</dbReference>
<organism evidence="4 5">
    <name type="scientific">Dorea acetigenes</name>
    <dbReference type="NCBI Taxonomy" id="2981787"/>
    <lineage>
        <taxon>Bacteria</taxon>
        <taxon>Bacillati</taxon>
        <taxon>Bacillota</taxon>
        <taxon>Clostridia</taxon>
        <taxon>Lachnospirales</taxon>
        <taxon>Lachnospiraceae</taxon>
        <taxon>Dorea</taxon>
    </lineage>
</organism>
<feature type="region of interest" description="Disordered" evidence="1">
    <location>
        <begin position="280"/>
        <end position="338"/>
    </location>
</feature>
<feature type="region of interest" description="Disordered" evidence="1">
    <location>
        <begin position="202"/>
        <end position="249"/>
    </location>
</feature>
<keyword evidence="2" id="KW-0812">Transmembrane</keyword>
<evidence type="ECO:0000256" key="2">
    <source>
        <dbReference type="SAM" id="Phobius"/>
    </source>
</evidence>
<dbReference type="InterPro" id="IPR008984">
    <property type="entry name" value="SMAD_FHA_dom_sf"/>
</dbReference>
<proteinExistence type="predicted"/>
<evidence type="ECO:0000256" key="1">
    <source>
        <dbReference type="SAM" id="MobiDB-lite"/>
    </source>
</evidence>
<accession>A0ABT2RIE7</accession>
<gene>
    <name evidence="4" type="ORF">OCV99_01190</name>
</gene>
<dbReference type="Gene3D" id="2.60.200.20">
    <property type="match status" value="1"/>
</dbReference>
<keyword evidence="5" id="KW-1185">Reference proteome</keyword>
<protein>
    <submittedName>
        <fullName evidence="4">FHA domain-containing protein</fullName>
    </submittedName>
</protein>